<dbReference type="InterPro" id="IPR019152">
    <property type="entry name" value="DUF2046"/>
</dbReference>
<organism evidence="2 3">
    <name type="scientific">Rhizophlyctis rosea</name>
    <dbReference type="NCBI Taxonomy" id="64517"/>
    <lineage>
        <taxon>Eukaryota</taxon>
        <taxon>Fungi</taxon>
        <taxon>Fungi incertae sedis</taxon>
        <taxon>Chytridiomycota</taxon>
        <taxon>Chytridiomycota incertae sedis</taxon>
        <taxon>Chytridiomycetes</taxon>
        <taxon>Rhizophlyctidales</taxon>
        <taxon>Rhizophlyctidaceae</taxon>
        <taxon>Rhizophlyctis</taxon>
    </lineage>
</organism>
<keyword evidence="1" id="KW-0175">Coiled coil</keyword>
<dbReference type="Proteomes" id="UP001212841">
    <property type="component" value="Unassembled WGS sequence"/>
</dbReference>
<name>A0AAD5S5J0_9FUNG</name>
<dbReference type="PANTHER" id="PTHR15276:SF0">
    <property type="entry name" value="COILED-COIL DOMAIN-CONTAINING PROTEIN 6"/>
    <property type="match status" value="1"/>
</dbReference>
<dbReference type="AlphaFoldDB" id="A0AAD5S5J0"/>
<evidence type="ECO:0000256" key="1">
    <source>
        <dbReference type="SAM" id="Coils"/>
    </source>
</evidence>
<evidence type="ECO:0000313" key="3">
    <source>
        <dbReference type="Proteomes" id="UP001212841"/>
    </source>
</evidence>
<comment type="caution">
    <text evidence="2">The sequence shown here is derived from an EMBL/GenBank/DDBJ whole genome shotgun (WGS) entry which is preliminary data.</text>
</comment>
<dbReference type="PANTHER" id="PTHR15276">
    <property type="entry name" value="H4 D10S170 PROTEIN-RELATED"/>
    <property type="match status" value="1"/>
</dbReference>
<accession>A0AAD5S5J0</accession>
<sequence length="357" mass="40321">MSQLPDPLPSTVPELQALVRDQAAHLAKLSTDKDTLLSRVKRNEETVNNALQLHLTHVHQEKAKLEESLASLSENQVERGAQFEKQLKELRVRNDVTPPTEENYQETIDSDDMGNIKALAALLKERVDTQEALIKKLKFELEMECGHVNILRADNQALRQLTVNLQASAEQEEEFISNKLLKRINSLKKEKSELLLKVEQEEEAITSTLQKKLRQLQKEKVDMEIALEQEQEFIVNRLQKQLESLRQQQGLTSPALGPVKKWPPSHSPSSSMSMIDLAPVSPGVLEMLKAEVNSLKQKLLDTEKEYEEGATTCRDLYSKLREEVVKLRQQVGASVEDIDKTYPVVLPVVVGNGNGRG</sequence>
<protein>
    <submittedName>
        <fullName evidence="2">Uncharacterized protein</fullName>
    </submittedName>
</protein>
<keyword evidence="3" id="KW-1185">Reference proteome</keyword>
<dbReference type="EMBL" id="JADGJD010001062">
    <property type="protein sequence ID" value="KAJ3046934.1"/>
    <property type="molecule type" value="Genomic_DNA"/>
</dbReference>
<feature type="coiled-coil region" evidence="1">
    <location>
        <begin position="177"/>
        <end position="248"/>
    </location>
</feature>
<evidence type="ECO:0000313" key="2">
    <source>
        <dbReference type="EMBL" id="KAJ3046934.1"/>
    </source>
</evidence>
<gene>
    <name evidence="2" type="ORF">HK097_000387</name>
</gene>
<reference evidence="2" key="1">
    <citation type="submission" date="2020-05" db="EMBL/GenBank/DDBJ databases">
        <title>Phylogenomic resolution of chytrid fungi.</title>
        <authorList>
            <person name="Stajich J.E."/>
            <person name="Amses K."/>
            <person name="Simmons R."/>
            <person name="Seto K."/>
            <person name="Myers J."/>
            <person name="Bonds A."/>
            <person name="Quandt C.A."/>
            <person name="Barry K."/>
            <person name="Liu P."/>
            <person name="Grigoriev I."/>
            <person name="Longcore J.E."/>
            <person name="James T.Y."/>
        </authorList>
    </citation>
    <scope>NUCLEOTIDE SEQUENCE</scope>
    <source>
        <strain evidence="2">JEL0318</strain>
    </source>
</reference>
<proteinExistence type="predicted"/>
<dbReference type="Pfam" id="PF09755">
    <property type="entry name" value="DUF2046"/>
    <property type="match status" value="1"/>
</dbReference>
<feature type="non-terminal residue" evidence="2">
    <location>
        <position position="1"/>
    </location>
</feature>